<proteinExistence type="predicted"/>
<name>A0A9Q9REC9_FUSFU</name>
<protein>
    <submittedName>
        <fullName evidence="1">Uncharacterized protein</fullName>
    </submittedName>
</protein>
<gene>
    <name evidence="1" type="ORF">C2S_4891</name>
</gene>
<accession>A0A9Q9REC9</accession>
<feature type="non-terminal residue" evidence="1">
    <location>
        <position position="412"/>
    </location>
</feature>
<comment type="caution">
    <text evidence="1">The sequence shown here is derived from an EMBL/GenBank/DDBJ whole genome shotgun (WGS) entry which is preliminary data.</text>
</comment>
<dbReference type="Proteomes" id="UP000760494">
    <property type="component" value="Unassembled WGS sequence"/>
</dbReference>
<reference evidence="1" key="1">
    <citation type="submission" date="2019-05" db="EMBL/GenBank/DDBJ databases">
        <authorList>
            <person name="Piombo E."/>
        </authorList>
    </citation>
    <scope>NUCLEOTIDE SEQUENCE</scope>
    <source>
        <strain evidence="1">C2S</strain>
    </source>
</reference>
<organism evidence="1 2">
    <name type="scientific">Fusarium fujikuroi</name>
    <name type="common">Bakanae and foot rot disease fungus</name>
    <name type="synonym">Gibberella fujikuroi</name>
    <dbReference type="NCBI Taxonomy" id="5127"/>
    <lineage>
        <taxon>Eukaryota</taxon>
        <taxon>Fungi</taxon>
        <taxon>Dikarya</taxon>
        <taxon>Ascomycota</taxon>
        <taxon>Pezizomycotina</taxon>
        <taxon>Sordariomycetes</taxon>
        <taxon>Hypocreomycetidae</taxon>
        <taxon>Hypocreales</taxon>
        <taxon>Nectriaceae</taxon>
        <taxon>Fusarium</taxon>
        <taxon>Fusarium fujikuroi species complex</taxon>
    </lineage>
</organism>
<dbReference type="AlphaFoldDB" id="A0A9Q9REC9"/>
<dbReference type="EMBL" id="CABFJX010000079">
    <property type="protein sequence ID" value="VTT62461.1"/>
    <property type="molecule type" value="Genomic_DNA"/>
</dbReference>
<evidence type="ECO:0000313" key="1">
    <source>
        <dbReference type="EMBL" id="VTT62461.1"/>
    </source>
</evidence>
<evidence type="ECO:0000313" key="2">
    <source>
        <dbReference type="Proteomes" id="UP000760494"/>
    </source>
</evidence>
<sequence length="412" mass="47257">MVIGDVVTLTGRISSGPDRNKLWDSFSTNDAGQMALGLSTRNGTNHSQQSTMTSLTDIGKVSTVEKYYWKTELPRVNTVLHDRHAWTHLRQGYYVLTEPQLIIDNDNSHKNEAHQKSTMSYPVSRTHWLMRCCSAEAQPEHRERLLSVSSRAPSAHDAKGQKFKGPPCLDEASTVRRRLAGTQPWLKLEVNAMFLRTTSDTRSNRLAEEQSFSDISRSRDMAWFRFSFCLWADGLSAETPLLSGLSRRYNSNCQNGERKWDGCSTSHQLRHAAAFNFTLATFSDGGWQTSKWAESEKAEINQWEKRSKKPMRASDVDDGATRISGWFKPSQTDAHTPLSAPFHYFFPAPETKNRTHTQTTPDRRLFLPPFSRKQASIRLDDLYHTRPPLTPNDRSHRELFLQYYQNCLYLFN</sequence>